<dbReference type="eggNOG" id="COG0607">
    <property type="taxonomic scope" value="Bacteria"/>
</dbReference>
<dbReference type="AlphaFoldDB" id="K0AYJ2"/>
<dbReference type="STRING" id="1128398.Curi_c07370"/>
<organism evidence="2 3">
    <name type="scientific">Gottschalkia acidurici (strain ATCC 7906 / DSM 604 / BCRC 14475 / CIP 104303 / KCTC 5404 / NCIMB 10678 / 9a)</name>
    <name type="common">Clostridium acidurici</name>
    <dbReference type="NCBI Taxonomy" id="1128398"/>
    <lineage>
        <taxon>Bacteria</taxon>
        <taxon>Bacillati</taxon>
        <taxon>Bacillota</taxon>
        <taxon>Tissierellia</taxon>
        <taxon>Tissierellales</taxon>
        <taxon>Gottschalkiaceae</taxon>
        <taxon>Gottschalkia</taxon>
    </lineage>
</organism>
<dbReference type="SUPFAM" id="SSF52821">
    <property type="entry name" value="Rhodanese/Cell cycle control phosphatase"/>
    <property type="match status" value="1"/>
</dbReference>
<evidence type="ECO:0000313" key="3">
    <source>
        <dbReference type="Proteomes" id="UP000006094"/>
    </source>
</evidence>
<dbReference type="RefSeq" id="WP_014966947.1">
    <property type="nucleotide sequence ID" value="NC_018664.1"/>
</dbReference>
<dbReference type="EMBL" id="CP003326">
    <property type="protein sequence ID" value="AFS77810.1"/>
    <property type="molecule type" value="Genomic_DNA"/>
</dbReference>
<evidence type="ECO:0000313" key="2">
    <source>
        <dbReference type="EMBL" id="AFS77810.1"/>
    </source>
</evidence>
<dbReference type="InterPro" id="IPR050229">
    <property type="entry name" value="GlpE_sulfurtransferase"/>
</dbReference>
<proteinExistence type="predicted"/>
<dbReference type="PANTHER" id="PTHR43031:SF1">
    <property type="entry name" value="PYRIDINE NUCLEOTIDE-DISULPHIDE OXIDOREDUCTASE"/>
    <property type="match status" value="1"/>
</dbReference>
<dbReference type="HOGENOM" id="CLU_089574_13_2_9"/>
<dbReference type="PROSITE" id="PS50206">
    <property type="entry name" value="RHODANESE_3"/>
    <property type="match status" value="1"/>
</dbReference>
<dbReference type="Proteomes" id="UP000006094">
    <property type="component" value="Chromosome"/>
</dbReference>
<evidence type="ECO:0000259" key="1">
    <source>
        <dbReference type="PROSITE" id="PS50206"/>
    </source>
</evidence>
<dbReference type="PANTHER" id="PTHR43031">
    <property type="entry name" value="FAD-DEPENDENT OXIDOREDUCTASE"/>
    <property type="match status" value="1"/>
</dbReference>
<name>K0AYJ2_GOTA9</name>
<protein>
    <submittedName>
        <fullName evidence="2">Rhodanese-like domain-containing protein</fullName>
    </submittedName>
</protein>
<feature type="domain" description="Rhodanese" evidence="1">
    <location>
        <begin position="16"/>
        <end position="96"/>
    </location>
</feature>
<accession>K0AYJ2</accession>
<dbReference type="InterPro" id="IPR001763">
    <property type="entry name" value="Rhodanese-like_dom"/>
</dbReference>
<dbReference type="Gene3D" id="3.40.250.10">
    <property type="entry name" value="Rhodanese-like domain"/>
    <property type="match status" value="1"/>
</dbReference>
<gene>
    <name evidence="2" type="ordered locus">Curi_c07370</name>
</gene>
<dbReference type="Pfam" id="PF00581">
    <property type="entry name" value="Rhodanese"/>
    <property type="match status" value="1"/>
</dbReference>
<dbReference type="KEGG" id="cad:Curi_c07370"/>
<keyword evidence="3" id="KW-1185">Reference proteome</keyword>
<sequence length="96" mass="10842">MKVSSVTNSELKAKMKINSVNILDVRKPEQFKENHIKDAISIPLEQLEENLDKLNKKDEINIICTTGKRATMASDILARNGFENISVVLPGMKSWE</sequence>
<reference evidence="2 3" key="1">
    <citation type="journal article" date="2012" name="PLoS ONE">
        <title>The purine-utilizing bacterium Clostridium acidurici 9a: a genome-guided metabolic reconsideration.</title>
        <authorList>
            <person name="Hartwich K."/>
            <person name="Poehlein A."/>
            <person name="Daniel R."/>
        </authorList>
    </citation>
    <scope>NUCLEOTIDE SEQUENCE [LARGE SCALE GENOMIC DNA]</scope>
    <source>
        <strain evidence="3">ATCC 7906 / DSM 604 / BCRC 14475 / CIP 104303 / KCTC 5404 / NCIMB 10678 / 9a</strain>
    </source>
</reference>
<dbReference type="SMART" id="SM00450">
    <property type="entry name" value="RHOD"/>
    <property type="match status" value="1"/>
</dbReference>
<dbReference type="CDD" id="cd00158">
    <property type="entry name" value="RHOD"/>
    <property type="match status" value="1"/>
</dbReference>
<dbReference type="InterPro" id="IPR036873">
    <property type="entry name" value="Rhodanese-like_dom_sf"/>
</dbReference>
<dbReference type="OrthoDB" id="9800872at2"/>